<name>A0AAX4HRK7_9BACT</name>
<accession>A0AAX4HRK7</accession>
<dbReference type="EMBL" id="CP139487">
    <property type="protein sequence ID" value="WPU65882.1"/>
    <property type="molecule type" value="Genomic_DNA"/>
</dbReference>
<evidence type="ECO:0000313" key="2">
    <source>
        <dbReference type="Proteomes" id="UP001324634"/>
    </source>
</evidence>
<proteinExistence type="predicted"/>
<dbReference type="KEGG" id="psti:SOO65_03900"/>
<protein>
    <submittedName>
        <fullName evidence="1">Uncharacterized protein</fullName>
    </submittedName>
</protein>
<keyword evidence="2" id="KW-1185">Reference proteome</keyword>
<evidence type="ECO:0000313" key="1">
    <source>
        <dbReference type="EMBL" id="WPU65882.1"/>
    </source>
</evidence>
<gene>
    <name evidence="1" type="ORF">SOO65_03900</name>
</gene>
<reference evidence="1 2" key="1">
    <citation type="submission" date="2023-11" db="EMBL/GenBank/DDBJ databases">
        <title>Peredibacter starrii A3.12.</title>
        <authorList>
            <person name="Mitchell R.J."/>
        </authorList>
    </citation>
    <scope>NUCLEOTIDE SEQUENCE [LARGE SCALE GENOMIC DNA]</scope>
    <source>
        <strain evidence="1 2">A3.12</strain>
    </source>
</reference>
<dbReference type="Proteomes" id="UP001324634">
    <property type="component" value="Chromosome"/>
</dbReference>
<dbReference type="AlphaFoldDB" id="A0AAX4HRK7"/>
<dbReference type="RefSeq" id="WP_321397243.1">
    <property type="nucleotide sequence ID" value="NZ_CP139487.1"/>
</dbReference>
<organism evidence="1 2">
    <name type="scientific">Peredibacter starrii</name>
    <dbReference type="NCBI Taxonomy" id="28202"/>
    <lineage>
        <taxon>Bacteria</taxon>
        <taxon>Pseudomonadati</taxon>
        <taxon>Bdellovibrionota</taxon>
        <taxon>Bacteriovoracia</taxon>
        <taxon>Bacteriovoracales</taxon>
        <taxon>Bacteriovoracaceae</taxon>
        <taxon>Peredibacter</taxon>
    </lineage>
</organism>
<sequence length="335" mass="38457">MWWMLLLLTPMAFAQTKSDLKAIQELDEELPTFNDYQPSQDEVNFERQNRKYQPPKKIVHYNTIVNSGTQMGAVSAGVPVRNIENNKNYTLSRNSYIRYFNLEDENGFKYIQNKNGTVTWRILSRYVEPIKEELAMYEPPLKYTPAPDNIVRAEYDTKLSIPPEFSFYAGVAKGDYMAKLFNDSSVSSGNTTQYGVHFFTQWKLPLKVGAVLHFEQTAYDGGKIKYTAPSFGPQFKTKEFEILGQPLRFQTQFRVSPLARAQAERPNGSFTQKFNSADLLSSFERPIKNGWGEFVIGVFYQAQWLNMKDQSNTSTLQASNETNKSFGLSFAQVFQ</sequence>